<dbReference type="Proteomes" id="UP000664835">
    <property type="component" value="Unassembled WGS sequence"/>
</dbReference>
<name>A0ABS3Q472_9GAMM</name>
<evidence type="ECO:0000313" key="2">
    <source>
        <dbReference type="Proteomes" id="UP000664835"/>
    </source>
</evidence>
<gene>
    <name evidence="1" type="ORF">J3998_06055</name>
</gene>
<reference evidence="1 2" key="1">
    <citation type="submission" date="2021-03" db="EMBL/GenBank/DDBJ databases">
        <title>Thiomicrorhabdus sp.nov.,novel sulfur-oxidizing bacteria isolated from coastal sediment.</title>
        <authorList>
            <person name="Liu X."/>
        </authorList>
    </citation>
    <scope>NUCLEOTIDE SEQUENCE [LARGE SCALE GENOMIC DNA]</scope>
    <source>
        <strain evidence="1 2">6S2-11</strain>
    </source>
</reference>
<protein>
    <submittedName>
        <fullName evidence="1">Uncharacterized protein</fullName>
    </submittedName>
</protein>
<keyword evidence="2" id="KW-1185">Reference proteome</keyword>
<sequence length="120" mass="13292">MLPGLSLRLVSVSLRHSVALASLTLFESKEECERQWQEVCITLNVEDAVFQWGEQGYYFVVDCTCPTLEVVKTEKVISKDMAVHISNTSLHRLMGMAMQSLNACNPAAFVDILEGGVKQG</sequence>
<proteinExistence type="predicted"/>
<dbReference type="EMBL" id="JAGETV010000007">
    <property type="protein sequence ID" value="MBO1927135.1"/>
    <property type="molecule type" value="Genomic_DNA"/>
</dbReference>
<accession>A0ABS3Q472</accession>
<dbReference type="RefSeq" id="WP_208148580.1">
    <property type="nucleotide sequence ID" value="NZ_JAGETV010000007.1"/>
</dbReference>
<organism evidence="1 2">
    <name type="scientific">Thiomicrorhabdus marina</name>
    <dbReference type="NCBI Taxonomy" id="2818442"/>
    <lineage>
        <taxon>Bacteria</taxon>
        <taxon>Pseudomonadati</taxon>
        <taxon>Pseudomonadota</taxon>
        <taxon>Gammaproteobacteria</taxon>
        <taxon>Thiotrichales</taxon>
        <taxon>Piscirickettsiaceae</taxon>
        <taxon>Thiomicrorhabdus</taxon>
    </lineage>
</organism>
<comment type="caution">
    <text evidence="1">The sequence shown here is derived from an EMBL/GenBank/DDBJ whole genome shotgun (WGS) entry which is preliminary data.</text>
</comment>
<evidence type="ECO:0000313" key="1">
    <source>
        <dbReference type="EMBL" id="MBO1927135.1"/>
    </source>
</evidence>